<gene>
    <name evidence="3" type="ORF">EDS130_LOCUS25836</name>
</gene>
<name>A0A814X2I9_ADIRI</name>
<evidence type="ECO:0000313" key="4">
    <source>
        <dbReference type="Proteomes" id="UP000663852"/>
    </source>
</evidence>
<dbReference type="InterPro" id="IPR028994">
    <property type="entry name" value="Integrin_alpha_N"/>
</dbReference>
<keyword evidence="2" id="KW-0472">Membrane</keyword>
<dbReference type="InterPro" id="IPR013517">
    <property type="entry name" value="FG-GAP"/>
</dbReference>
<dbReference type="PANTHER" id="PTHR46580:SF4">
    <property type="entry name" value="ATP_GTP-BINDING PROTEIN"/>
    <property type="match status" value="1"/>
</dbReference>
<feature type="transmembrane region" description="Helical" evidence="2">
    <location>
        <begin position="15"/>
        <end position="42"/>
    </location>
</feature>
<dbReference type="Proteomes" id="UP000663852">
    <property type="component" value="Unassembled WGS sequence"/>
</dbReference>
<evidence type="ECO:0000256" key="2">
    <source>
        <dbReference type="SAM" id="Phobius"/>
    </source>
</evidence>
<protein>
    <submittedName>
        <fullName evidence="3">Uncharacterized protein</fullName>
    </submittedName>
</protein>
<sequence length="1606" mass="173020">MKNSTDQTAPIDVTLILSTNILCAIVAKITIQIVHITIPTLLMDFRIIRDSKETFSCQFSKSQMDLEMETVQRPCDDQDHPTETTNIIPASDIIETSHQTDDNNKDTYVLENQEKEQKHLRSWIEFGIFVIVSMIIGVLVVCFTIRKSDGACQWNFRSTIKSSLIHSSHPQALAVGDFDNNQQIDLVVAKSGTNTIVVFLLDINATINSQQTYSTGARSRPCSLAVADFNEDGYTDIAVANNGTNNIGIFFNNRNGSFLTQQTLSTGSYRPSFITIADFNHDNHSDIAVVYHGTDNIGIHLGNGNGVFQSVTVYSTGYDSLPCSLAIGDLNDDNQLDIVVANYGTNNIGIFFGNANGSFTSQQMYSTSSNSHPTSVALADLNQDRRLDILVTHYAIGTIGMFVNEGNATFAKQIIRTLDSKSRPQVITVGNVDLDEYVDVVVVDSENDRIHVLRGYGNTSFHSLTTYDSVKNDRIHVLRGYGNTSFHSLTTYDSVSGSHPSFAVIVDIDKDNQSDLIVTNYGTNNVAILSGYSSEPAVRQTQYLIGRSSRPSSIVVSDFDKDGHLDAAVNNLNKAYVLLLNSLDNTKLTAGESYGTGNQSSPKYISLGDLNNDDRTDMIVANIGSSSVGIFFSDENGTFAPMISYPTGVGTKPWFTSIGDLNNDYYLDIVSANTVSNDITILMNDGNGNFSNNIRYSTGINSKPQSITTAYLNNDNYLDIIFSVSLKNSPIGVILGNGNGSFGVMSTYSGVCDSFSMTIVVVDINQDNCLDVIITCEDAGTVLVYRGMCDGTFQPAVSLAIGSGTSPYYVIVVDLNNDQHLDMAVTCFQTSEVVILYGDTTGNFILSRRYSTGAGSNPWALTAVDLDNDDDPEYLVTYWGTGYLAVLTEYYAAQFSKQISFSTGSAPHPYSLATADFNNDNQSDVVIANSNTDDIKVMFGLNNGLFTTPITYSIGIHSSPQYVLTSDIDKDNHVDIVTVNSKENTLSVIMNYGNGTFAEQKKYSTGSDSSPSSVAMGDLNNDQRNDLVITNQQGDNIGIFIGYDYTSFQSQITYSAGNAQGLNAVTVSDFNNDTNVDIAAVYQMNYQLGIFLGDGNGNFTLLALYPTGDNSIPRGLVVDDFNKDNSADIAVAYFGSSAIGIFIGYGNGSFSNQVTVSIGTNTGPRSLAVGDLNNDNQTDIVSINVYTNSISILIGDGTGNFTLLETYALETLADLYGPVMGDLNDDERIDIVICNYFTDTVIVFLGYGNGSFRDHTLYLVGYRFGPGSIVIGDFNNDSRLDIAVANYNINSVGILLGKGDGTLGDCTTYSTGDGTTPVNQIVGDFNNDKVLDIAVANYGTGTIVILYGYGDGTFLLGIPYSTGSGSGPAWIASGDFNKDGQLDITVANSNANIIGIFLACGREPFASITEYSIGDGLQPKSVALSDLDHDGWLDIVIANYGANNIGILMGLGGATFSPMVTYSTGVDSSPYSLAIGDFSRDNHSDIVVSNWESDNIAIFYGNGNGTFVLAAFYSTGTGSQPSTVTIGDLNGDYNLDVVVANSGTSHIFMLYGYGNGTFGDEVSYPLGYESAPYSVALTDLNQDRKIDMVVACYGTDNINALVKVCT</sequence>
<keyword evidence="1" id="KW-0732">Signal</keyword>
<reference evidence="3" key="1">
    <citation type="submission" date="2021-02" db="EMBL/GenBank/DDBJ databases">
        <authorList>
            <person name="Nowell W R."/>
        </authorList>
    </citation>
    <scope>NUCLEOTIDE SEQUENCE</scope>
</reference>
<dbReference type="Pfam" id="PF13517">
    <property type="entry name" value="FG-GAP_3"/>
    <property type="match status" value="11"/>
</dbReference>
<feature type="transmembrane region" description="Helical" evidence="2">
    <location>
        <begin position="123"/>
        <end position="146"/>
    </location>
</feature>
<dbReference type="Gene3D" id="2.130.10.130">
    <property type="entry name" value="Integrin alpha, N-terminal"/>
    <property type="match status" value="7"/>
</dbReference>
<dbReference type="SUPFAM" id="SSF69318">
    <property type="entry name" value="Integrin alpha N-terminal domain"/>
    <property type="match status" value="4"/>
</dbReference>
<evidence type="ECO:0000313" key="3">
    <source>
        <dbReference type="EMBL" id="CAF1210028.1"/>
    </source>
</evidence>
<proteinExistence type="predicted"/>
<keyword evidence="2" id="KW-0812">Transmembrane</keyword>
<comment type="caution">
    <text evidence="3">The sequence shown here is derived from an EMBL/GenBank/DDBJ whole genome shotgun (WGS) entry which is preliminary data.</text>
</comment>
<keyword evidence="2" id="KW-1133">Transmembrane helix</keyword>
<organism evidence="3 4">
    <name type="scientific">Adineta ricciae</name>
    <name type="common">Rotifer</name>
    <dbReference type="NCBI Taxonomy" id="249248"/>
    <lineage>
        <taxon>Eukaryota</taxon>
        <taxon>Metazoa</taxon>
        <taxon>Spiralia</taxon>
        <taxon>Gnathifera</taxon>
        <taxon>Rotifera</taxon>
        <taxon>Eurotatoria</taxon>
        <taxon>Bdelloidea</taxon>
        <taxon>Adinetida</taxon>
        <taxon>Adinetidae</taxon>
        <taxon>Adineta</taxon>
    </lineage>
</organism>
<evidence type="ECO:0000256" key="1">
    <source>
        <dbReference type="ARBA" id="ARBA00022729"/>
    </source>
</evidence>
<dbReference type="PANTHER" id="PTHR46580">
    <property type="entry name" value="SENSOR KINASE-RELATED"/>
    <property type="match status" value="1"/>
</dbReference>
<dbReference type="Gene3D" id="2.40.128.340">
    <property type="match status" value="1"/>
</dbReference>
<dbReference type="EMBL" id="CAJNOJ010000154">
    <property type="protein sequence ID" value="CAF1210028.1"/>
    <property type="molecule type" value="Genomic_DNA"/>
</dbReference>
<accession>A0A814X2I9</accession>
<dbReference type="OrthoDB" id="10022113at2759"/>